<evidence type="ECO:0000313" key="3">
    <source>
        <dbReference type="Proteomes" id="UP001258017"/>
    </source>
</evidence>
<comment type="caution">
    <text evidence="2">The sequence shown here is derived from an EMBL/GenBank/DDBJ whole genome shotgun (WGS) entry which is preliminary data.</text>
</comment>
<evidence type="ECO:0000313" key="2">
    <source>
        <dbReference type="EMBL" id="KAK2578868.1"/>
    </source>
</evidence>
<protein>
    <recommendedName>
        <fullName evidence="4">Nucleic-acid-binding protein from mobile element jockey</fullName>
    </recommendedName>
</protein>
<accession>A0AAD9VLE5</accession>
<dbReference type="AlphaFoldDB" id="A0AAD9VLE5"/>
<name>A0AAD9VLE5_9HYME</name>
<gene>
    <name evidence="2" type="ORF">KPH14_001276</name>
</gene>
<evidence type="ECO:0008006" key="4">
    <source>
        <dbReference type="Google" id="ProtNLM"/>
    </source>
</evidence>
<keyword evidence="3" id="KW-1185">Reference proteome</keyword>
<proteinExistence type="predicted"/>
<dbReference type="EMBL" id="JAIFRP010000143">
    <property type="protein sequence ID" value="KAK2578868.1"/>
    <property type="molecule type" value="Genomic_DNA"/>
</dbReference>
<organism evidence="2 3">
    <name type="scientific">Odynerus spinipes</name>
    <dbReference type="NCBI Taxonomy" id="1348599"/>
    <lineage>
        <taxon>Eukaryota</taxon>
        <taxon>Metazoa</taxon>
        <taxon>Ecdysozoa</taxon>
        <taxon>Arthropoda</taxon>
        <taxon>Hexapoda</taxon>
        <taxon>Insecta</taxon>
        <taxon>Pterygota</taxon>
        <taxon>Neoptera</taxon>
        <taxon>Endopterygota</taxon>
        <taxon>Hymenoptera</taxon>
        <taxon>Apocrita</taxon>
        <taxon>Aculeata</taxon>
        <taxon>Vespoidea</taxon>
        <taxon>Vespidae</taxon>
        <taxon>Eumeninae</taxon>
        <taxon>Odynerus</taxon>
    </lineage>
</organism>
<evidence type="ECO:0000256" key="1">
    <source>
        <dbReference type="SAM" id="MobiDB-lite"/>
    </source>
</evidence>
<dbReference type="Proteomes" id="UP001258017">
    <property type="component" value="Unassembled WGS sequence"/>
</dbReference>
<feature type="compositionally biased region" description="Polar residues" evidence="1">
    <location>
        <begin position="196"/>
        <end position="208"/>
    </location>
</feature>
<reference evidence="2" key="1">
    <citation type="submission" date="2021-08" db="EMBL/GenBank/DDBJ databases">
        <authorList>
            <person name="Misof B."/>
            <person name="Oliver O."/>
            <person name="Podsiadlowski L."/>
            <person name="Donath A."/>
            <person name="Peters R."/>
            <person name="Mayer C."/>
            <person name="Rust J."/>
            <person name="Gunkel S."/>
            <person name="Lesny P."/>
            <person name="Martin S."/>
            <person name="Oeyen J.P."/>
            <person name="Petersen M."/>
            <person name="Panagiotis P."/>
            <person name="Wilbrandt J."/>
            <person name="Tanja T."/>
        </authorList>
    </citation>
    <scope>NUCLEOTIDE SEQUENCE</scope>
    <source>
        <strain evidence="2">GBR_01_08_01A</strain>
        <tissue evidence="2">Thorax + abdomen</tissue>
    </source>
</reference>
<sequence>MVLKGLPLMSSDELLAELKVNVHNPTGCSVITPKNSPSKFQIYKVLFPPATSVSSVSKVGHLFNVRVYWEKFLFKRLYTQCFRCQAFGHSANHCNLPERRVKCAGPHSSPLCSKPYDVTPRCAGDHTANYSKCPVLIKYLERRSNAQATPMTTKNPFDTRASNFPPPPSVLQCLNTYAPEARKKSAPRSYADTLKPTPSLSRRQLSVQPTDNNDFNKFNEISAALKRFNSLCDMNLILSTVDTLIARLKPATQMLRNSMLIEMLSLN</sequence>
<reference evidence="2" key="2">
    <citation type="journal article" date="2023" name="Commun. Biol.">
        <title>Intrasexual cuticular hydrocarbon dimorphism in a wasp sheds light on hydrocarbon biosynthesis genes in Hymenoptera.</title>
        <authorList>
            <person name="Moris V.C."/>
            <person name="Podsiadlowski L."/>
            <person name="Martin S."/>
            <person name="Oeyen J.P."/>
            <person name="Donath A."/>
            <person name="Petersen M."/>
            <person name="Wilbrandt J."/>
            <person name="Misof B."/>
            <person name="Liedtke D."/>
            <person name="Thamm M."/>
            <person name="Scheiner R."/>
            <person name="Schmitt T."/>
            <person name="Niehuis O."/>
        </authorList>
    </citation>
    <scope>NUCLEOTIDE SEQUENCE</scope>
    <source>
        <strain evidence="2">GBR_01_08_01A</strain>
    </source>
</reference>
<feature type="region of interest" description="Disordered" evidence="1">
    <location>
        <begin position="184"/>
        <end position="208"/>
    </location>
</feature>